<dbReference type="PANTHER" id="PTHR24223">
    <property type="entry name" value="ATP-BINDING CASSETTE SUB-FAMILY C"/>
    <property type="match status" value="1"/>
</dbReference>
<evidence type="ECO:0000256" key="3">
    <source>
        <dbReference type="ARBA" id="ARBA00022741"/>
    </source>
</evidence>
<dbReference type="Pfam" id="PF00664">
    <property type="entry name" value="ABC_membrane"/>
    <property type="match status" value="1"/>
</dbReference>
<feature type="transmembrane region" description="Helical" evidence="7">
    <location>
        <begin position="94"/>
        <end position="113"/>
    </location>
</feature>
<comment type="caution">
    <text evidence="9">The sequence shown here is derived from an EMBL/GenBank/DDBJ whole genome shotgun (WGS) entry which is preliminary data.</text>
</comment>
<keyword evidence="6 7" id="KW-0472">Membrane</keyword>
<evidence type="ECO:0000256" key="4">
    <source>
        <dbReference type="ARBA" id="ARBA00022840"/>
    </source>
</evidence>
<gene>
    <name evidence="9" type="ORF">MCOR33_008258</name>
</gene>
<accession>A0ABQ8NC32</accession>
<feature type="transmembrane region" description="Helical" evidence="7">
    <location>
        <begin position="71"/>
        <end position="88"/>
    </location>
</feature>
<evidence type="ECO:0000256" key="2">
    <source>
        <dbReference type="ARBA" id="ARBA00022692"/>
    </source>
</evidence>
<sequence length="155" mass="16889">MQIAQSVASSHFHYRRRLMGAQARSVLCAMSLEKSLNMSSRARMEWPNGLITSLVSTDVLRIEQSCGTLHLVWASAIAILLTVTLLLVNLGYGALAGVAVLVLGQVASTRVVGLTARRSAKMTPLTDHRTGLTSEILSGIRFDKCFIWEPDICCD</sequence>
<evidence type="ECO:0000256" key="1">
    <source>
        <dbReference type="ARBA" id="ARBA00022448"/>
    </source>
</evidence>
<keyword evidence="3" id="KW-0547">Nucleotide-binding</keyword>
<evidence type="ECO:0000259" key="8">
    <source>
        <dbReference type="PROSITE" id="PS50929"/>
    </source>
</evidence>
<proteinExistence type="predicted"/>
<keyword evidence="2 7" id="KW-0812">Transmembrane</keyword>
<dbReference type="PANTHER" id="PTHR24223:SF464">
    <property type="entry name" value="ABC-TYPE TRANSPORTER CICA"/>
    <property type="match status" value="1"/>
</dbReference>
<dbReference type="SUPFAM" id="SSF90123">
    <property type="entry name" value="ABC transporter transmembrane region"/>
    <property type="match status" value="1"/>
</dbReference>
<reference evidence="9" key="1">
    <citation type="submission" date="2021-01" db="EMBL/GenBank/DDBJ databases">
        <title>Deciphering the adaptive evolutionary patterns associated with biogeogrpahic diversity in the finger millet blast pathogen Magnaporthe oryzae in Eastern Africa.</title>
        <authorList>
            <person name="Onyema G."/>
            <person name="Shittu T.A."/>
            <person name="Dodsworth S."/>
            <person name="Devilliers S."/>
            <person name="Muthumeenakshi S."/>
            <person name="Sreenivasaprasad S."/>
        </authorList>
    </citation>
    <scope>NUCLEOTIDE SEQUENCE</scope>
    <source>
        <strain evidence="9">D15/s37</strain>
    </source>
</reference>
<evidence type="ECO:0000256" key="7">
    <source>
        <dbReference type="SAM" id="Phobius"/>
    </source>
</evidence>
<keyword evidence="4" id="KW-0067">ATP-binding</keyword>
<evidence type="ECO:0000256" key="5">
    <source>
        <dbReference type="ARBA" id="ARBA00022989"/>
    </source>
</evidence>
<dbReference type="InterPro" id="IPR050173">
    <property type="entry name" value="ABC_transporter_C-like"/>
</dbReference>
<dbReference type="InterPro" id="IPR036640">
    <property type="entry name" value="ABC1_TM_sf"/>
</dbReference>
<keyword evidence="10" id="KW-1185">Reference proteome</keyword>
<dbReference type="Gene3D" id="1.20.1560.10">
    <property type="entry name" value="ABC transporter type 1, transmembrane domain"/>
    <property type="match status" value="1"/>
</dbReference>
<dbReference type="Proteomes" id="UP001059893">
    <property type="component" value="Unassembled WGS sequence"/>
</dbReference>
<dbReference type="EMBL" id="JABSND010000190">
    <property type="protein sequence ID" value="KAI6294692.1"/>
    <property type="molecule type" value="Genomic_DNA"/>
</dbReference>
<evidence type="ECO:0000313" key="10">
    <source>
        <dbReference type="Proteomes" id="UP001059893"/>
    </source>
</evidence>
<name>A0ABQ8NC32_PYRGI</name>
<evidence type="ECO:0000313" key="9">
    <source>
        <dbReference type="EMBL" id="KAI6294692.1"/>
    </source>
</evidence>
<dbReference type="InterPro" id="IPR011527">
    <property type="entry name" value="ABC1_TM_dom"/>
</dbReference>
<protein>
    <recommendedName>
        <fullName evidence="8">ABC transmembrane type-1 domain-containing protein</fullName>
    </recommendedName>
</protein>
<organism evidence="9 10">
    <name type="scientific">Pyricularia grisea</name>
    <name type="common">Crabgrass-specific blast fungus</name>
    <name type="synonym">Magnaporthe grisea</name>
    <dbReference type="NCBI Taxonomy" id="148305"/>
    <lineage>
        <taxon>Eukaryota</taxon>
        <taxon>Fungi</taxon>
        <taxon>Dikarya</taxon>
        <taxon>Ascomycota</taxon>
        <taxon>Pezizomycotina</taxon>
        <taxon>Sordariomycetes</taxon>
        <taxon>Sordariomycetidae</taxon>
        <taxon>Magnaporthales</taxon>
        <taxon>Pyriculariaceae</taxon>
        <taxon>Pyricularia</taxon>
    </lineage>
</organism>
<keyword evidence="5 7" id="KW-1133">Transmembrane helix</keyword>
<dbReference type="PROSITE" id="PS50929">
    <property type="entry name" value="ABC_TM1F"/>
    <property type="match status" value="1"/>
</dbReference>
<keyword evidence="1" id="KW-0813">Transport</keyword>
<feature type="domain" description="ABC transmembrane type-1" evidence="8">
    <location>
        <begin position="1"/>
        <end position="141"/>
    </location>
</feature>
<evidence type="ECO:0000256" key="6">
    <source>
        <dbReference type="ARBA" id="ARBA00023136"/>
    </source>
</evidence>